<gene>
    <name evidence="1" type="ORF">SAMN05444272_4361</name>
</gene>
<name>A0A1M7PEE3_9HYPH</name>
<organism evidence="1 2">
    <name type="scientific">Roseibium suaedae</name>
    <dbReference type="NCBI Taxonomy" id="735517"/>
    <lineage>
        <taxon>Bacteria</taxon>
        <taxon>Pseudomonadati</taxon>
        <taxon>Pseudomonadota</taxon>
        <taxon>Alphaproteobacteria</taxon>
        <taxon>Hyphomicrobiales</taxon>
        <taxon>Stappiaceae</taxon>
        <taxon>Roseibium</taxon>
    </lineage>
</organism>
<proteinExistence type="predicted"/>
<sequence>MFHVARDFAAFGSLVLFCATIVVWSDVLMPLN</sequence>
<accession>A0A1M7PEE3</accession>
<keyword evidence="2" id="KW-1185">Reference proteome</keyword>
<dbReference type="Proteomes" id="UP000186002">
    <property type="component" value="Unassembled WGS sequence"/>
</dbReference>
<protein>
    <submittedName>
        <fullName evidence="1">Uncharacterized protein</fullName>
    </submittedName>
</protein>
<dbReference type="AlphaFoldDB" id="A0A1M7PEE3"/>
<reference evidence="1 2" key="1">
    <citation type="submission" date="2016-11" db="EMBL/GenBank/DDBJ databases">
        <authorList>
            <person name="Jaros S."/>
            <person name="Januszkiewicz K."/>
            <person name="Wedrychowicz H."/>
        </authorList>
    </citation>
    <scope>NUCLEOTIDE SEQUENCE [LARGE SCALE GENOMIC DNA]</scope>
    <source>
        <strain evidence="1 2">DSM 22153</strain>
    </source>
</reference>
<evidence type="ECO:0000313" key="2">
    <source>
        <dbReference type="Proteomes" id="UP000186002"/>
    </source>
</evidence>
<dbReference type="EMBL" id="FRBW01000007">
    <property type="protein sequence ID" value="SHN15358.1"/>
    <property type="molecule type" value="Genomic_DNA"/>
</dbReference>
<evidence type="ECO:0000313" key="1">
    <source>
        <dbReference type="EMBL" id="SHN15358.1"/>
    </source>
</evidence>